<dbReference type="Pfam" id="PF01408">
    <property type="entry name" value="GFO_IDH_MocA"/>
    <property type="match status" value="1"/>
</dbReference>
<dbReference type="InterPro" id="IPR036291">
    <property type="entry name" value="NAD(P)-bd_dom_sf"/>
</dbReference>
<dbReference type="Gene3D" id="3.40.50.720">
    <property type="entry name" value="NAD(P)-binding Rossmann-like Domain"/>
    <property type="match status" value="1"/>
</dbReference>
<dbReference type="SUPFAM" id="SSF55347">
    <property type="entry name" value="Glyceraldehyde-3-phosphate dehydrogenase-like, C-terminal domain"/>
    <property type="match status" value="1"/>
</dbReference>
<evidence type="ECO:0000259" key="7">
    <source>
        <dbReference type="Pfam" id="PF22725"/>
    </source>
</evidence>
<dbReference type="Gene3D" id="3.30.360.10">
    <property type="entry name" value="Dihydrodipicolinate Reductase, domain 2"/>
    <property type="match status" value="1"/>
</dbReference>
<dbReference type="FunCoup" id="A0A165GA62">
    <property type="interactions" value="3"/>
</dbReference>
<dbReference type="GeneID" id="63820980"/>
<evidence type="ECO:0000259" key="6">
    <source>
        <dbReference type="Pfam" id="PF01408"/>
    </source>
</evidence>
<dbReference type="OrthoDB" id="2129491at2759"/>
<evidence type="ECO:0000256" key="1">
    <source>
        <dbReference type="ARBA" id="ARBA00010928"/>
    </source>
</evidence>
<name>A0A165GA62_9APHY</name>
<feature type="domain" description="Gfo/Idh/MocA-like oxidoreductase N-terminal" evidence="6">
    <location>
        <begin position="10"/>
        <end position="138"/>
    </location>
</feature>
<keyword evidence="2" id="KW-0560">Oxidoreductase</keyword>
<evidence type="ECO:0000313" key="8">
    <source>
        <dbReference type="EMBL" id="KZT10056.1"/>
    </source>
</evidence>
<organism evidence="8 9">
    <name type="scientific">Laetiporus sulphureus 93-53</name>
    <dbReference type="NCBI Taxonomy" id="1314785"/>
    <lineage>
        <taxon>Eukaryota</taxon>
        <taxon>Fungi</taxon>
        <taxon>Dikarya</taxon>
        <taxon>Basidiomycota</taxon>
        <taxon>Agaricomycotina</taxon>
        <taxon>Agaricomycetes</taxon>
        <taxon>Polyporales</taxon>
        <taxon>Laetiporus</taxon>
    </lineage>
</organism>
<dbReference type="EC" id="1.1.1.179" evidence="3"/>
<evidence type="ECO:0000256" key="5">
    <source>
        <dbReference type="ARBA" id="ARBA00049233"/>
    </source>
</evidence>
<dbReference type="InterPro" id="IPR055170">
    <property type="entry name" value="GFO_IDH_MocA-like_dom"/>
</dbReference>
<protein>
    <recommendedName>
        <fullName evidence="3">D-xylose 1-dehydrogenase (NADP(+), D-xylono-1,5-lactone-forming)</fullName>
        <ecNumber evidence="3">1.1.1.179</ecNumber>
    </recommendedName>
    <alternativeName>
        <fullName evidence="4">D-xylose-NADP dehydrogenase</fullName>
    </alternativeName>
</protein>
<dbReference type="Pfam" id="PF22725">
    <property type="entry name" value="GFO_IDH_MocA_C3"/>
    <property type="match status" value="1"/>
</dbReference>
<comment type="catalytic activity">
    <reaction evidence="5">
        <text>D-xylose + NADP(+) = D-xylono-1,5-lactone + NADPH + H(+)</text>
        <dbReference type="Rhea" id="RHEA:22000"/>
        <dbReference type="ChEBI" id="CHEBI:15378"/>
        <dbReference type="ChEBI" id="CHEBI:15867"/>
        <dbReference type="ChEBI" id="CHEBI:53455"/>
        <dbReference type="ChEBI" id="CHEBI:57783"/>
        <dbReference type="ChEBI" id="CHEBI:58349"/>
        <dbReference type="EC" id="1.1.1.179"/>
    </reaction>
</comment>
<evidence type="ECO:0000313" key="9">
    <source>
        <dbReference type="Proteomes" id="UP000076871"/>
    </source>
</evidence>
<evidence type="ECO:0000256" key="2">
    <source>
        <dbReference type="ARBA" id="ARBA00023002"/>
    </source>
</evidence>
<dbReference type="RefSeq" id="XP_040767796.1">
    <property type="nucleotide sequence ID" value="XM_040903950.1"/>
</dbReference>
<dbReference type="PANTHER" id="PTHR22604">
    <property type="entry name" value="OXIDOREDUCTASES"/>
    <property type="match status" value="1"/>
</dbReference>
<comment type="similarity">
    <text evidence="1">Belongs to the Gfo/Idh/MocA family.</text>
</comment>
<dbReference type="STRING" id="1314785.A0A165GA62"/>
<dbReference type="AlphaFoldDB" id="A0A165GA62"/>
<dbReference type="InParanoid" id="A0A165GA62"/>
<evidence type="ECO:0000256" key="3">
    <source>
        <dbReference type="ARBA" id="ARBA00038984"/>
    </source>
</evidence>
<dbReference type="PANTHER" id="PTHR22604:SF105">
    <property type="entry name" value="TRANS-1,2-DIHYDROBENZENE-1,2-DIOL DEHYDROGENASE"/>
    <property type="match status" value="1"/>
</dbReference>
<evidence type="ECO:0000256" key="4">
    <source>
        <dbReference type="ARBA" id="ARBA00042988"/>
    </source>
</evidence>
<dbReference type="GO" id="GO:0047837">
    <property type="term" value="F:D-xylose 1-dehydrogenase (NADP+) activity"/>
    <property type="evidence" value="ECO:0007669"/>
    <property type="project" value="UniProtKB-EC"/>
</dbReference>
<dbReference type="EMBL" id="KV427610">
    <property type="protein sequence ID" value="KZT10056.1"/>
    <property type="molecule type" value="Genomic_DNA"/>
</dbReference>
<sequence length="371" mass="41152">MALSNPFVLRWGVISTGRIAMEFVKDCSIDPLTRGTTDVVHKVIAVGSRHGNVQKAVDFIKAYGAGQPIKAYGTYEDVFADKDVDAIYIGSPHTQHYENALAALLAGKHVLCEKATTSNAAELRHLLSVAKQKQLFFMEAMWTRFQPLTKEVKRIAEEGTLGDPVVLHADLSHDFDIEDIPTSHRIIDPRLGGGALLDLGPYPLFWTVLALYDHPKNQKEKPTSISASMIKTPITGVDSSTAWSVNFTKTLRAQAILSCSITVPTAHFGVTIRYRNGNIIIGTPIFKPTSFTVQYFDKPGSGVIIREEKRVFHYVGGGWHFEADEVARCVRDGKLESELWGHDKSLLLMETFDEVRRQGGYKLPDGVEKVL</sequence>
<dbReference type="Proteomes" id="UP000076871">
    <property type="component" value="Unassembled WGS sequence"/>
</dbReference>
<dbReference type="InterPro" id="IPR000683">
    <property type="entry name" value="Gfo/Idh/MocA-like_OxRdtase_N"/>
</dbReference>
<dbReference type="SUPFAM" id="SSF51735">
    <property type="entry name" value="NAD(P)-binding Rossmann-fold domains"/>
    <property type="match status" value="1"/>
</dbReference>
<reference evidence="8 9" key="1">
    <citation type="journal article" date="2016" name="Mol. Biol. Evol.">
        <title>Comparative Genomics of Early-Diverging Mushroom-Forming Fungi Provides Insights into the Origins of Lignocellulose Decay Capabilities.</title>
        <authorList>
            <person name="Nagy L.G."/>
            <person name="Riley R."/>
            <person name="Tritt A."/>
            <person name="Adam C."/>
            <person name="Daum C."/>
            <person name="Floudas D."/>
            <person name="Sun H."/>
            <person name="Yadav J.S."/>
            <person name="Pangilinan J."/>
            <person name="Larsson K.H."/>
            <person name="Matsuura K."/>
            <person name="Barry K."/>
            <person name="Labutti K."/>
            <person name="Kuo R."/>
            <person name="Ohm R.A."/>
            <person name="Bhattacharya S.S."/>
            <person name="Shirouzu T."/>
            <person name="Yoshinaga Y."/>
            <person name="Martin F.M."/>
            <person name="Grigoriev I.V."/>
            <person name="Hibbett D.S."/>
        </authorList>
    </citation>
    <scope>NUCLEOTIDE SEQUENCE [LARGE SCALE GENOMIC DNA]</scope>
    <source>
        <strain evidence="8 9">93-53</strain>
    </source>
</reference>
<proteinExistence type="inferred from homology"/>
<keyword evidence="9" id="KW-1185">Reference proteome</keyword>
<gene>
    <name evidence="8" type="ORF">LAESUDRAFT_645928</name>
</gene>
<dbReference type="InterPro" id="IPR050984">
    <property type="entry name" value="Gfo/Idh/MocA_domain"/>
</dbReference>
<dbReference type="GO" id="GO:0000166">
    <property type="term" value="F:nucleotide binding"/>
    <property type="evidence" value="ECO:0007669"/>
    <property type="project" value="InterPro"/>
</dbReference>
<accession>A0A165GA62</accession>
<feature type="domain" description="GFO/IDH/MocA-like oxidoreductase" evidence="7">
    <location>
        <begin position="150"/>
        <end position="273"/>
    </location>
</feature>